<dbReference type="CDD" id="cd00834">
    <property type="entry name" value="KAS_I_II"/>
    <property type="match status" value="1"/>
</dbReference>
<evidence type="ECO:0000256" key="12">
    <source>
        <dbReference type="ARBA" id="ARBA00039450"/>
    </source>
</evidence>
<accession>A0A7C4LMK5</accession>
<evidence type="ECO:0000256" key="17">
    <source>
        <dbReference type="RuleBase" id="RU003694"/>
    </source>
</evidence>
<proteinExistence type="inferred from homology"/>
<keyword evidence="7 17" id="KW-0808">Transferase</keyword>
<evidence type="ECO:0000256" key="10">
    <source>
        <dbReference type="ARBA" id="ARBA00023160"/>
    </source>
</evidence>
<evidence type="ECO:0000256" key="15">
    <source>
        <dbReference type="ARBA" id="ARBA00048121"/>
    </source>
</evidence>
<sequence length="406" mass="41752">MTNRVVITGMGIVSSIGSSVADVHAALISGYSGMKFLPEMQELGYRCCIFAPVAPYALPESAAGLAPLLSTAARYGLAACAEAVQAAGLSPEQLASPAAGVVFGSGCSGRCDRPGPPAPDAELADPLTAFQLLGGAIPAVIAYHWGMTGPVASISTACATGLYNIGAAYEMVREGEVELCLTGSAEGDVWDIVGLSGDNSNGMPVDWNDRPTQSCRPFDVDRQGFVMSAGAGALVLESLTHARQRGARIVAEVLGYGAANDGADIFNASGIGQQLAIDQAFHAAGRLEYRDIDYINAHGTGTPRGDVVESQLLARLFGEGPLVSSTKGQTGHGQGATAAQEAVFTAIMLEHGFVAPTRNLERIDPDCAGVRHVQQLQAAELRTAMTINNGLGGVNACLILGQPPAA</sequence>
<dbReference type="InterPro" id="IPR014030">
    <property type="entry name" value="Ketoacyl_synth_N"/>
</dbReference>
<keyword evidence="6" id="KW-0444">Lipid biosynthesis</keyword>
<dbReference type="InterPro" id="IPR000794">
    <property type="entry name" value="Beta-ketoacyl_synthase"/>
</dbReference>
<evidence type="ECO:0000256" key="2">
    <source>
        <dbReference type="ARBA" id="ARBA00008467"/>
    </source>
</evidence>
<dbReference type="Pfam" id="PF02801">
    <property type="entry name" value="Ketoacyl-synt_C"/>
    <property type="match status" value="1"/>
</dbReference>
<dbReference type="GO" id="GO:0006633">
    <property type="term" value="P:fatty acid biosynthetic process"/>
    <property type="evidence" value="ECO:0007669"/>
    <property type="project" value="UniProtKB-KW"/>
</dbReference>
<evidence type="ECO:0000256" key="6">
    <source>
        <dbReference type="ARBA" id="ARBA00022516"/>
    </source>
</evidence>
<comment type="catalytic activity">
    <reaction evidence="15">
        <text>(3Z)-decenoyl-[ACP] + malonyl-[ACP] + H(+) = 3-oxo-(5Z)-dodecenoyl-[ACP] + holo-[ACP] + CO2</text>
        <dbReference type="Rhea" id="RHEA:54940"/>
        <dbReference type="Rhea" id="RHEA-COMP:9623"/>
        <dbReference type="Rhea" id="RHEA-COMP:9685"/>
        <dbReference type="Rhea" id="RHEA-COMP:9927"/>
        <dbReference type="Rhea" id="RHEA-COMP:14042"/>
        <dbReference type="ChEBI" id="CHEBI:15378"/>
        <dbReference type="ChEBI" id="CHEBI:16526"/>
        <dbReference type="ChEBI" id="CHEBI:64479"/>
        <dbReference type="ChEBI" id="CHEBI:78449"/>
        <dbReference type="ChEBI" id="CHEBI:78798"/>
        <dbReference type="ChEBI" id="CHEBI:138410"/>
    </reaction>
    <physiologicalReaction direction="left-to-right" evidence="15">
        <dbReference type="Rhea" id="RHEA:54941"/>
    </physiologicalReaction>
</comment>
<dbReference type="Pfam" id="PF00109">
    <property type="entry name" value="ketoacyl-synt"/>
    <property type="match status" value="1"/>
</dbReference>
<evidence type="ECO:0000256" key="4">
    <source>
        <dbReference type="ARBA" id="ARBA00013191"/>
    </source>
</evidence>
<evidence type="ECO:0000256" key="16">
    <source>
        <dbReference type="ARBA" id="ARBA00048506"/>
    </source>
</evidence>
<dbReference type="PANTHER" id="PTHR11712:SF306">
    <property type="entry name" value="3-OXOACYL-[ACYL-CARRIER-PROTEIN] SYNTHASE 1"/>
    <property type="match status" value="1"/>
</dbReference>
<dbReference type="PANTHER" id="PTHR11712">
    <property type="entry name" value="POLYKETIDE SYNTHASE-RELATED"/>
    <property type="match status" value="1"/>
</dbReference>
<dbReference type="InterPro" id="IPR016039">
    <property type="entry name" value="Thiolase-like"/>
</dbReference>
<dbReference type="InterPro" id="IPR018201">
    <property type="entry name" value="Ketoacyl_synth_AS"/>
</dbReference>
<dbReference type="GO" id="GO:0005829">
    <property type="term" value="C:cytosol"/>
    <property type="evidence" value="ECO:0007669"/>
    <property type="project" value="TreeGrafter"/>
</dbReference>
<keyword evidence="8" id="KW-0276">Fatty acid metabolism</keyword>
<evidence type="ECO:0000259" key="18">
    <source>
        <dbReference type="PROSITE" id="PS52004"/>
    </source>
</evidence>
<evidence type="ECO:0000256" key="9">
    <source>
        <dbReference type="ARBA" id="ARBA00023098"/>
    </source>
</evidence>
<organism evidence="19">
    <name type="scientific">Schlesneria paludicola</name>
    <dbReference type="NCBI Taxonomy" id="360056"/>
    <lineage>
        <taxon>Bacteria</taxon>
        <taxon>Pseudomonadati</taxon>
        <taxon>Planctomycetota</taxon>
        <taxon>Planctomycetia</taxon>
        <taxon>Planctomycetales</taxon>
        <taxon>Planctomycetaceae</taxon>
        <taxon>Schlesneria</taxon>
    </lineage>
</organism>
<evidence type="ECO:0000256" key="11">
    <source>
        <dbReference type="ARBA" id="ARBA00023315"/>
    </source>
</evidence>
<evidence type="ECO:0000256" key="1">
    <source>
        <dbReference type="ARBA" id="ARBA00004496"/>
    </source>
</evidence>
<dbReference type="PROSITE" id="PS00606">
    <property type="entry name" value="KS3_1"/>
    <property type="match status" value="1"/>
</dbReference>
<evidence type="ECO:0000256" key="13">
    <source>
        <dbReference type="ARBA" id="ARBA00041620"/>
    </source>
</evidence>
<dbReference type="InterPro" id="IPR020841">
    <property type="entry name" value="PKS_Beta-ketoAc_synthase_dom"/>
</dbReference>
<evidence type="ECO:0000256" key="14">
    <source>
        <dbReference type="ARBA" id="ARBA00042143"/>
    </source>
</evidence>
<dbReference type="GO" id="GO:0004315">
    <property type="term" value="F:3-oxoacyl-[acyl-carrier-protein] synthase activity"/>
    <property type="evidence" value="ECO:0007669"/>
    <property type="project" value="UniProtKB-EC"/>
</dbReference>
<protein>
    <recommendedName>
        <fullName evidence="12">3-oxoacyl-[acyl-carrier-protein] synthase 1</fullName>
        <ecNumber evidence="4">2.3.1.41</ecNumber>
    </recommendedName>
    <alternativeName>
        <fullName evidence="13">3-oxoacyl-[acyl-carrier-protein] synthase I</fullName>
    </alternativeName>
    <alternativeName>
        <fullName evidence="14">Beta-ketoacyl-ACP synthase I</fullName>
    </alternativeName>
</protein>
<comment type="similarity">
    <text evidence="2 17">Belongs to the thiolase-like superfamily. Beta-ketoacyl-ACP synthases family.</text>
</comment>
<keyword evidence="11" id="KW-0012">Acyltransferase</keyword>
<comment type="subunit">
    <text evidence="3">Homodimer.</text>
</comment>
<reference evidence="19" key="1">
    <citation type="journal article" date="2020" name="mSystems">
        <title>Genome- and Community-Level Interaction Insights into Carbon Utilization and Element Cycling Functions of Hydrothermarchaeota in Hydrothermal Sediment.</title>
        <authorList>
            <person name="Zhou Z."/>
            <person name="Liu Y."/>
            <person name="Xu W."/>
            <person name="Pan J."/>
            <person name="Luo Z.H."/>
            <person name="Li M."/>
        </authorList>
    </citation>
    <scope>NUCLEOTIDE SEQUENCE [LARGE SCALE GENOMIC DNA]</scope>
    <source>
        <strain evidence="19">SpSt-508</strain>
    </source>
</reference>
<keyword evidence="5" id="KW-0963">Cytoplasm</keyword>
<dbReference type="EMBL" id="DSVQ01000012">
    <property type="protein sequence ID" value="HGT39538.1"/>
    <property type="molecule type" value="Genomic_DNA"/>
</dbReference>
<keyword evidence="10" id="KW-0275">Fatty acid biosynthesis</keyword>
<evidence type="ECO:0000256" key="7">
    <source>
        <dbReference type="ARBA" id="ARBA00022679"/>
    </source>
</evidence>
<evidence type="ECO:0000256" key="8">
    <source>
        <dbReference type="ARBA" id="ARBA00022832"/>
    </source>
</evidence>
<dbReference type="EC" id="2.3.1.41" evidence="4"/>
<dbReference type="InterPro" id="IPR014031">
    <property type="entry name" value="Ketoacyl_synth_C"/>
</dbReference>
<evidence type="ECO:0000256" key="5">
    <source>
        <dbReference type="ARBA" id="ARBA00022490"/>
    </source>
</evidence>
<comment type="catalytic activity">
    <reaction evidence="16">
        <text>a fatty acyl-[ACP] + malonyl-[ACP] + H(+) = a 3-oxoacyl-[ACP] + holo-[ACP] + CO2</text>
        <dbReference type="Rhea" id="RHEA:22836"/>
        <dbReference type="Rhea" id="RHEA-COMP:9623"/>
        <dbReference type="Rhea" id="RHEA-COMP:9685"/>
        <dbReference type="Rhea" id="RHEA-COMP:9916"/>
        <dbReference type="Rhea" id="RHEA-COMP:14125"/>
        <dbReference type="ChEBI" id="CHEBI:15378"/>
        <dbReference type="ChEBI" id="CHEBI:16526"/>
        <dbReference type="ChEBI" id="CHEBI:64479"/>
        <dbReference type="ChEBI" id="CHEBI:78449"/>
        <dbReference type="ChEBI" id="CHEBI:78776"/>
        <dbReference type="ChEBI" id="CHEBI:138651"/>
        <dbReference type="EC" id="2.3.1.41"/>
    </reaction>
    <physiologicalReaction direction="left-to-right" evidence="16">
        <dbReference type="Rhea" id="RHEA:22837"/>
    </physiologicalReaction>
</comment>
<comment type="subcellular location">
    <subcellularLocation>
        <location evidence="1">Cytoplasm</location>
    </subcellularLocation>
</comment>
<dbReference type="Gene3D" id="3.40.47.10">
    <property type="match status" value="1"/>
</dbReference>
<comment type="caution">
    <text evidence="19">The sequence shown here is derived from an EMBL/GenBank/DDBJ whole genome shotgun (WGS) entry which is preliminary data.</text>
</comment>
<dbReference type="AlphaFoldDB" id="A0A7C4LMK5"/>
<gene>
    <name evidence="19" type="ORF">ENS64_09795</name>
</gene>
<dbReference type="SUPFAM" id="SSF53901">
    <property type="entry name" value="Thiolase-like"/>
    <property type="match status" value="2"/>
</dbReference>
<name>A0A7C4LMK5_9PLAN</name>
<dbReference type="SMART" id="SM00825">
    <property type="entry name" value="PKS_KS"/>
    <property type="match status" value="1"/>
</dbReference>
<dbReference type="PROSITE" id="PS52004">
    <property type="entry name" value="KS3_2"/>
    <property type="match status" value="1"/>
</dbReference>
<evidence type="ECO:0000256" key="3">
    <source>
        <dbReference type="ARBA" id="ARBA00011738"/>
    </source>
</evidence>
<keyword evidence="9" id="KW-0443">Lipid metabolism</keyword>
<feature type="domain" description="Ketosynthase family 3 (KS3)" evidence="18">
    <location>
        <begin position="2"/>
        <end position="402"/>
    </location>
</feature>
<evidence type="ECO:0000313" key="19">
    <source>
        <dbReference type="EMBL" id="HGT39538.1"/>
    </source>
</evidence>